<feature type="transmembrane region" description="Helical" evidence="1">
    <location>
        <begin position="23"/>
        <end position="43"/>
    </location>
</feature>
<proteinExistence type="predicted"/>
<dbReference type="Proteomes" id="UP000033109">
    <property type="component" value="Chromosome"/>
</dbReference>
<name>A0A0E3ZEB7_9BACT</name>
<organism evidence="2 3">
    <name type="scientific">Pontibacter korlensis</name>
    <dbReference type="NCBI Taxonomy" id="400092"/>
    <lineage>
        <taxon>Bacteria</taxon>
        <taxon>Pseudomonadati</taxon>
        <taxon>Bacteroidota</taxon>
        <taxon>Cytophagia</taxon>
        <taxon>Cytophagales</taxon>
        <taxon>Hymenobacteraceae</taxon>
        <taxon>Pontibacter</taxon>
    </lineage>
</organism>
<feature type="transmembrane region" description="Helical" evidence="1">
    <location>
        <begin position="174"/>
        <end position="197"/>
    </location>
</feature>
<dbReference type="EMBL" id="CP009621">
    <property type="protein sequence ID" value="AKD02205.1"/>
    <property type="molecule type" value="Genomic_DNA"/>
</dbReference>
<keyword evidence="3" id="KW-1185">Reference proteome</keyword>
<sequence>MLLTLLNHQWKSRYRSSVFQKSLALNIIMGLLILYFGGIFLILGFTLHKVLAELFPGQSPVAVFNGALLFYFLIDLFLRFLMQELPVLSVQPYLHLPVRKAKLIHFVLLKSVPSMFNFICLLVFVPFMVTAVIPFYNPGAATAWLISLMGLTCFNNFLLIYFKRQLSTKPVLTLLFGIIVAGLVGLDYFGVFSLVAVSKAVFGTILQQPWLVVVPMLLLAAAYLLNYYYLKAHTYPEELTVRQNIQVEGKGIVFLSRFGELGKLVELELKLIWRHKRSKSLVTMSVIFLLYGFLFYRGERYMEGFVGLIFVGIMMTGMSMFSYGQFIPSWQSGHFDAILTRRISPYQFYAAKFWIFVPVATLAYLVTLPYGFFGYKIILINTAAFLFNIGVNVFILFFFSVYNTSRLDLSKSSAFNWQGVGASVYIMMLPVMILPILIYLPFGLLDVPYMGVAAIGLIGLIGFSFQRQLLQWTANRFVQHKYKLASGFRHD</sequence>
<dbReference type="STRING" id="400092.PKOR_02485"/>
<gene>
    <name evidence="2" type="ORF">PKOR_02485</name>
</gene>
<keyword evidence="1" id="KW-1133">Transmembrane helix</keyword>
<dbReference type="InterPro" id="IPR043742">
    <property type="entry name" value="DUF5687"/>
</dbReference>
<feature type="transmembrane region" description="Helical" evidence="1">
    <location>
        <begin position="448"/>
        <end position="466"/>
    </location>
</feature>
<feature type="transmembrane region" description="Helical" evidence="1">
    <location>
        <begin position="280"/>
        <end position="298"/>
    </location>
</feature>
<feature type="transmembrane region" description="Helical" evidence="1">
    <location>
        <begin position="304"/>
        <end position="327"/>
    </location>
</feature>
<dbReference type="PATRIC" id="fig|400092.3.peg.566"/>
<reference evidence="2 3" key="1">
    <citation type="journal article" date="2015" name="Sci. Rep.">
        <title>Unraveling adaptation of Pontibacter korlensis to radiation and infertility in desert through complete genome and comparative transcriptomic analysis.</title>
        <authorList>
            <person name="Dai J."/>
            <person name="Dai W."/>
            <person name="Qiu C."/>
            <person name="Yang Z."/>
            <person name="Zhang Y."/>
            <person name="Zhou M."/>
            <person name="Zhang L."/>
            <person name="Fang C."/>
            <person name="Gao Q."/>
            <person name="Yang Q."/>
            <person name="Li X."/>
            <person name="Wang Z."/>
            <person name="Wang Z."/>
            <person name="Jia Z."/>
            <person name="Chen X."/>
        </authorList>
    </citation>
    <scope>NUCLEOTIDE SEQUENCE [LARGE SCALE GENOMIC DNA]</scope>
    <source>
        <strain evidence="2 3">X14-1T</strain>
    </source>
</reference>
<feature type="transmembrane region" description="Helical" evidence="1">
    <location>
        <begin position="422"/>
        <end position="442"/>
    </location>
</feature>
<dbReference type="KEGG" id="pko:PKOR_02485"/>
<keyword evidence="1" id="KW-0472">Membrane</keyword>
<evidence type="ECO:0000313" key="3">
    <source>
        <dbReference type="Proteomes" id="UP000033109"/>
    </source>
</evidence>
<evidence type="ECO:0000313" key="2">
    <source>
        <dbReference type="EMBL" id="AKD02205.1"/>
    </source>
</evidence>
<dbReference type="OrthoDB" id="1014144at2"/>
<dbReference type="RefSeq" id="WP_046308957.1">
    <property type="nucleotide sequence ID" value="NZ_CBCSCY010000090.1"/>
</dbReference>
<feature type="transmembrane region" description="Helical" evidence="1">
    <location>
        <begin position="348"/>
        <end position="372"/>
    </location>
</feature>
<evidence type="ECO:0000256" key="1">
    <source>
        <dbReference type="SAM" id="Phobius"/>
    </source>
</evidence>
<dbReference type="Pfam" id="PF18940">
    <property type="entry name" value="DUF5687"/>
    <property type="match status" value="1"/>
</dbReference>
<feature type="transmembrane region" description="Helical" evidence="1">
    <location>
        <begin position="209"/>
        <end position="230"/>
    </location>
</feature>
<feature type="transmembrane region" description="Helical" evidence="1">
    <location>
        <begin position="63"/>
        <end position="82"/>
    </location>
</feature>
<keyword evidence="1" id="KW-0812">Transmembrane</keyword>
<feature type="transmembrane region" description="Helical" evidence="1">
    <location>
        <begin position="103"/>
        <end position="136"/>
    </location>
</feature>
<dbReference type="AlphaFoldDB" id="A0A0E3ZEB7"/>
<feature type="transmembrane region" description="Helical" evidence="1">
    <location>
        <begin position="142"/>
        <end position="162"/>
    </location>
</feature>
<accession>A0A0E3ZEB7</accession>
<dbReference type="HOGENOM" id="CLU_042400_0_0_10"/>
<feature type="transmembrane region" description="Helical" evidence="1">
    <location>
        <begin position="378"/>
        <end position="402"/>
    </location>
</feature>
<protein>
    <submittedName>
        <fullName evidence="2">Uncharacterized protein</fullName>
    </submittedName>
</protein>